<dbReference type="InterPro" id="IPR011009">
    <property type="entry name" value="Kinase-like_dom_sf"/>
</dbReference>
<proteinExistence type="predicted"/>
<evidence type="ECO:0008006" key="3">
    <source>
        <dbReference type="Google" id="ProtNLM"/>
    </source>
</evidence>
<keyword evidence="2" id="KW-1185">Reference proteome</keyword>
<dbReference type="EMBL" id="CYPW01000006">
    <property type="protein sequence ID" value="CUH51587.1"/>
    <property type="molecule type" value="Genomic_DNA"/>
</dbReference>
<dbReference type="SUPFAM" id="SSF56112">
    <property type="entry name" value="Protein kinase-like (PK-like)"/>
    <property type="match status" value="1"/>
</dbReference>
<name>A0A0P1FCD7_9RHOB</name>
<reference evidence="1 2" key="1">
    <citation type="submission" date="2015-09" db="EMBL/GenBank/DDBJ databases">
        <authorList>
            <consortium name="Swine Surveillance"/>
        </authorList>
    </citation>
    <scope>NUCLEOTIDE SEQUENCE [LARGE SCALE GENOMIC DNA]</scope>
    <source>
        <strain evidence="1 2">CECT 7688</strain>
    </source>
</reference>
<organism evidence="1 2">
    <name type="scientific">Shimia marina</name>
    <dbReference type="NCBI Taxonomy" id="321267"/>
    <lineage>
        <taxon>Bacteria</taxon>
        <taxon>Pseudomonadati</taxon>
        <taxon>Pseudomonadota</taxon>
        <taxon>Alphaproteobacteria</taxon>
        <taxon>Rhodobacterales</taxon>
        <taxon>Roseobacteraceae</taxon>
    </lineage>
</organism>
<accession>A0A0P1FCD7</accession>
<dbReference type="RefSeq" id="WP_058238873.1">
    <property type="nucleotide sequence ID" value="NZ_CYPW01000006.1"/>
</dbReference>
<sequence length="251" mass="28456">MAEMDYRAPLSVDDELKMLVETRAREAGPRVEKMQAEGKTFWIKRPEILGLRYRLQKGDPQKAFARERLAYQEMNAAGAPVPQVVADGDDFLVLPDCGPDLRAQLNQDRAAGELRDLLMNASGALGAFHRLGFAHGRPSPKDMCLVEGHVLLLDFERYMPRNNTPNGQARDLVVFAFNVAAHSPKVRDSLNEAMRVYRDGAPVGIWPLAQRWCRRMKWADWLTKPIQNRKDGRSKEFSAIPVVMDLFLTPR</sequence>
<gene>
    <name evidence="1" type="ORF">SHM7688_01024</name>
</gene>
<protein>
    <recommendedName>
        <fullName evidence="3">tRNA A-37 threonylcarbamoyl transferase component Bud32</fullName>
    </recommendedName>
</protein>
<evidence type="ECO:0000313" key="2">
    <source>
        <dbReference type="Proteomes" id="UP000054823"/>
    </source>
</evidence>
<dbReference type="AlphaFoldDB" id="A0A0P1FCD7"/>
<dbReference type="STRING" id="321267.SHM7688_01024"/>
<dbReference type="OrthoDB" id="7839681at2"/>
<evidence type="ECO:0000313" key="1">
    <source>
        <dbReference type="EMBL" id="CUH51587.1"/>
    </source>
</evidence>
<dbReference type="Proteomes" id="UP000054823">
    <property type="component" value="Unassembled WGS sequence"/>
</dbReference>